<dbReference type="RefSeq" id="WP_043116462.1">
    <property type="nucleotide sequence ID" value="NZ_JRAA01000001.1"/>
</dbReference>
<evidence type="ECO:0000313" key="15">
    <source>
        <dbReference type="Proteomes" id="UP000190962"/>
    </source>
</evidence>
<evidence type="ECO:0000313" key="13">
    <source>
        <dbReference type="EMBL" id="OOY36228.1"/>
    </source>
</evidence>
<sequence length="339" mass="37275">MKLKPEALDSHLRKQLAPVYLLCGDEPLQLLEAADSVRNIAREAGYTERTLFEVKRGFDWDTLLAEGSSMSLFAERRILEVRIPSGKPGRDGSAALAEWLANPPPDTLLLLVLSKLEASQRNTKWFKAIDKAGVVVQVWPVTGRSLQQWMKHRAQMSGLQLDDIALQLLVQHTEGNLLAASQELEKLRLIHGEGKVSVERVASAVSGNSRYTPFEMVDTALAGQGGHALHMLAVLRAEGVAMPVLLWALARDIRLLVELATNAAAGGSPDTVFNRHRVWEQRRALLGHAMRKHTLAEWQQLLSLVARIDNAIKGGAEDQWVLTESLLAGIAGYSLEAVS</sequence>
<dbReference type="Pfam" id="PF06144">
    <property type="entry name" value="DNA_pol3_delta"/>
    <property type="match status" value="1"/>
</dbReference>
<dbReference type="Pfam" id="PF14840">
    <property type="entry name" value="DNA_pol3_delt_C"/>
    <property type="match status" value="1"/>
</dbReference>
<evidence type="ECO:0000256" key="2">
    <source>
        <dbReference type="ARBA" id="ARBA00017703"/>
    </source>
</evidence>
<evidence type="ECO:0000259" key="10">
    <source>
        <dbReference type="Pfam" id="PF06144"/>
    </source>
</evidence>
<evidence type="ECO:0000256" key="7">
    <source>
        <dbReference type="ARBA" id="ARBA00034754"/>
    </source>
</evidence>
<dbReference type="CDD" id="cd18138">
    <property type="entry name" value="HLD_clamp_pol_III_delta"/>
    <property type="match status" value="1"/>
</dbReference>
<evidence type="ECO:0000256" key="6">
    <source>
        <dbReference type="ARBA" id="ARBA00022932"/>
    </source>
</evidence>
<name>A0A0B0HFF1_SOVGS</name>
<reference evidence="13 15" key="2">
    <citation type="submission" date="2016-11" db="EMBL/GenBank/DDBJ databases">
        <title>Mixed transmission modes and dynamic genome evolution in an obligate animal-bacterial symbiosis.</title>
        <authorList>
            <person name="Russell S.L."/>
            <person name="Corbett-Detig R.B."/>
            <person name="Cavanaugh C.M."/>
        </authorList>
    </citation>
    <scope>NUCLEOTIDE SEQUENCE [LARGE SCALE GENOMIC DNA]</scope>
    <source>
        <strain evidence="13">MA-KB16</strain>
    </source>
</reference>
<comment type="caution">
    <text evidence="12">The sequence shown here is derived from an EMBL/GenBank/DDBJ whole genome shotgun (WGS) entry which is preliminary data.</text>
</comment>
<dbReference type="Proteomes" id="UP000190962">
    <property type="component" value="Unassembled WGS sequence"/>
</dbReference>
<dbReference type="GO" id="GO:0003677">
    <property type="term" value="F:DNA binding"/>
    <property type="evidence" value="ECO:0007669"/>
    <property type="project" value="InterPro"/>
</dbReference>
<keyword evidence="6" id="KW-0239">DNA-directed DNA polymerase</keyword>
<dbReference type="SUPFAM" id="SSF48019">
    <property type="entry name" value="post-AAA+ oligomerization domain-like"/>
    <property type="match status" value="1"/>
</dbReference>
<gene>
    <name evidence="13" type="ORF">BOV88_01155</name>
    <name evidence="12" type="ORF">JV46_23750</name>
</gene>
<evidence type="ECO:0000313" key="12">
    <source>
        <dbReference type="EMBL" id="KHF26669.1"/>
    </source>
</evidence>
<dbReference type="Gene3D" id="1.20.272.10">
    <property type="match status" value="1"/>
</dbReference>
<dbReference type="NCBIfam" id="TIGR01128">
    <property type="entry name" value="holA"/>
    <property type="match status" value="1"/>
</dbReference>
<dbReference type="OrthoDB" id="9770982at2"/>
<dbReference type="InterPro" id="IPR010372">
    <property type="entry name" value="DNA_pol3_delta_N"/>
</dbReference>
<evidence type="ECO:0000259" key="11">
    <source>
        <dbReference type="Pfam" id="PF14840"/>
    </source>
</evidence>
<dbReference type="GO" id="GO:0003887">
    <property type="term" value="F:DNA-directed DNA polymerase activity"/>
    <property type="evidence" value="ECO:0007669"/>
    <property type="project" value="UniProtKB-UniRule"/>
</dbReference>
<dbReference type="PATRIC" id="fig|2340.3.peg.1183"/>
<dbReference type="Gene3D" id="1.10.8.60">
    <property type="match status" value="1"/>
</dbReference>
<dbReference type="GO" id="GO:0006261">
    <property type="term" value="P:DNA-templated DNA replication"/>
    <property type="evidence" value="ECO:0007669"/>
    <property type="project" value="TreeGrafter"/>
</dbReference>
<comment type="catalytic activity">
    <reaction evidence="8">
        <text>DNA(n) + a 2'-deoxyribonucleoside 5'-triphosphate = DNA(n+1) + diphosphate</text>
        <dbReference type="Rhea" id="RHEA:22508"/>
        <dbReference type="Rhea" id="RHEA-COMP:17339"/>
        <dbReference type="Rhea" id="RHEA-COMP:17340"/>
        <dbReference type="ChEBI" id="CHEBI:33019"/>
        <dbReference type="ChEBI" id="CHEBI:61560"/>
        <dbReference type="ChEBI" id="CHEBI:173112"/>
        <dbReference type="EC" id="2.7.7.7"/>
    </reaction>
</comment>
<dbReference type="STRING" id="2340.JV46_23750"/>
<dbReference type="EC" id="2.7.7.7" evidence="1 9"/>
<dbReference type="InterPro" id="IPR008921">
    <property type="entry name" value="DNA_pol3_clamp-load_cplx_C"/>
</dbReference>
<keyword evidence="5" id="KW-0235">DNA replication</keyword>
<dbReference type="InterPro" id="IPR005790">
    <property type="entry name" value="DNA_polIII_delta"/>
</dbReference>
<evidence type="ECO:0000256" key="5">
    <source>
        <dbReference type="ARBA" id="ARBA00022705"/>
    </source>
</evidence>
<dbReference type="PANTHER" id="PTHR34388">
    <property type="entry name" value="DNA POLYMERASE III SUBUNIT DELTA"/>
    <property type="match status" value="1"/>
</dbReference>
<dbReference type="eggNOG" id="COG1466">
    <property type="taxonomic scope" value="Bacteria"/>
</dbReference>
<evidence type="ECO:0000256" key="9">
    <source>
        <dbReference type="NCBIfam" id="TIGR01128"/>
    </source>
</evidence>
<dbReference type="Gene3D" id="3.40.50.300">
    <property type="entry name" value="P-loop containing nucleotide triphosphate hydrolases"/>
    <property type="match status" value="1"/>
</dbReference>
<feature type="domain" description="DNA polymerase III subunit delta C-terminal" evidence="11">
    <location>
        <begin position="213"/>
        <end position="315"/>
    </location>
</feature>
<protein>
    <recommendedName>
        <fullName evidence="2 9">DNA polymerase III subunit delta</fullName>
        <ecNumber evidence="1 9">2.7.7.7</ecNumber>
    </recommendedName>
</protein>
<evidence type="ECO:0000256" key="4">
    <source>
        <dbReference type="ARBA" id="ARBA00022695"/>
    </source>
</evidence>
<evidence type="ECO:0000256" key="1">
    <source>
        <dbReference type="ARBA" id="ARBA00012417"/>
    </source>
</evidence>
<evidence type="ECO:0000256" key="3">
    <source>
        <dbReference type="ARBA" id="ARBA00022679"/>
    </source>
</evidence>
<dbReference type="SUPFAM" id="SSF52540">
    <property type="entry name" value="P-loop containing nucleoside triphosphate hydrolases"/>
    <property type="match status" value="1"/>
</dbReference>
<dbReference type="AlphaFoldDB" id="A0A0B0HFF1"/>
<keyword evidence="4 12" id="KW-0548">Nucleotidyltransferase</keyword>
<dbReference type="EMBL" id="MPNX01000001">
    <property type="protein sequence ID" value="OOY36228.1"/>
    <property type="molecule type" value="Genomic_DNA"/>
</dbReference>
<organism evidence="12 14">
    <name type="scientific">Solemya velum gill symbiont</name>
    <dbReference type="NCBI Taxonomy" id="2340"/>
    <lineage>
        <taxon>Bacteria</taxon>
        <taxon>Pseudomonadati</taxon>
        <taxon>Pseudomonadota</taxon>
        <taxon>Gammaproteobacteria</taxon>
        <taxon>sulfur-oxidizing symbionts</taxon>
    </lineage>
</organism>
<accession>A0A0B0HFF1</accession>
<evidence type="ECO:0000256" key="8">
    <source>
        <dbReference type="ARBA" id="ARBA00049244"/>
    </source>
</evidence>
<keyword evidence="14" id="KW-1185">Reference proteome</keyword>
<dbReference type="GO" id="GO:0009360">
    <property type="term" value="C:DNA polymerase III complex"/>
    <property type="evidence" value="ECO:0007669"/>
    <property type="project" value="UniProtKB-UniRule"/>
</dbReference>
<proteinExistence type="inferred from homology"/>
<dbReference type="Proteomes" id="UP000030856">
    <property type="component" value="Unassembled WGS sequence"/>
</dbReference>
<feature type="domain" description="DNA polymerase III delta N-terminal" evidence="10">
    <location>
        <begin position="20"/>
        <end position="137"/>
    </location>
</feature>
<keyword evidence="3 12" id="KW-0808">Transferase</keyword>
<dbReference type="InterPro" id="IPR027417">
    <property type="entry name" value="P-loop_NTPase"/>
</dbReference>
<comment type="similarity">
    <text evidence="7">Belongs to the DNA polymerase HolA subunit family.</text>
</comment>
<reference evidence="12 14" key="1">
    <citation type="journal article" date="2014" name="BMC Genomics">
        <title>The genome of the intracellular bacterium of the coastal bivalve, Solemya velum: a blueprint for thriving in and out of symbiosis.</title>
        <authorList>
            <person name="Dmytrenko O."/>
            <person name="Russell S.L."/>
            <person name="Loo W.T."/>
            <person name="Fontanez K.M."/>
            <person name="Liao L."/>
            <person name="Roeselers G."/>
            <person name="Sharma R."/>
            <person name="Stewart F.J."/>
            <person name="Newton I.L."/>
            <person name="Woyke T."/>
            <person name="Wu D."/>
            <person name="Lang J.M."/>
            <person name="Eisen J.A."/>
            <person name="Cavanaugh C.M."/>
        </authorList>
    </citation>
    <scope>NUCLEOTIDE SEQUENCE [LARGE SCALE GENOMIC DNA]</scope>
    <source>
        <strain evidence="12 14">WH</strain>
    </source>
</reference>
<dbReference type="InterPro" id="IPR032780">
    <property type="entry name" value="DNA_pol3_delt_C"/>
</dbReference>
<evidence type="ECO:0000313" key="14">
    <source>
        <dbReference type="Proteomes" id="UP000030856"/>
    </source>
</evidence>
<dbReference type="PANTHER" id="PTHR34388:SF1">
    <property type="entry name" value="DNA POLYMERASE III SUBUNIT DELTA"/>
    <property type="match status" value="1"/>
</dbReference>
<dbReference type="EMBL" id="JRAA01000001">
    <property type="protein sequence ID" value="KHF26669.1"/>
    <property type="molecule type" value="Genomic_DNA"/>
</dbReference>